<comment type="caution">
    <text evidence="2">The sequence shown here is derived from an EMBL/GenBank/DDBJ whole genome shotgun (WGS) entry which is preliminary data.</text>
</comment>
<reference evidence="2" key="1">
    <citation type="submission" date="2021-02" db="EMBL/GenBank/DDBJ databases">
        <authorList>
            <person name="Nowell W R."/>
        </authorList>
    </citation>
    <scope>NUCLEOTIDE SEQUENCE</scope>
</reference>
<organism evidence="2 3">
    <name type="scientific">Adineta ricciae</name>
    <name type="common">Rotifer</name>
    <dbReference type="NCBI Taxonomy" id="249248"/>
    <lineage>
        <taxon>Eukaryota</taxon>
        <taxon>Metazoa</taxon>
        <taxon>Spiralia</taxon>
        <taxon>Gnathifera</taxon>
        <taxon>Rotifera</taxon>
        <taxon>Eurotatoria</taxon>
        <taxon>Bdelloidea</taxon>
        <taxon>Adinetida</taxon>
        <taxon>Adinetidae</taxon>
        <taxon>Adineta</taxon>
    </lineage>
</organism>
<evidence type="ECO:0000313" key="3">
    <source>
        <dbReference type="Proteomes" id="UP000663828"/>
    </source>
</evidence>
<proteinExistence type="predicted"/>
<feature type="region of interest" description="Disordered" evidence="1">
    <location>
        <begin position="46"/>
        <end position="65"/>
    </location>
</feature>
<sequence>MATSMHHDRRASTKQKTIAPSYGPGNSLYSATESLTAQDIQDYFRIGPARPNSTLTTPSSTNERK</sequence>
<feature type="non-terminal residue" evidence="2">
    <location>
        <position position="65"/>
    </location>
</feature>
<protein>
    <submittedName>
        <fullName evidence="2">Uncharacterized protein</fullName>
    </submittedName>
</protein>
<evidence type="ECO:0000313" key="2">
    <source>
        <dbReference type="EMBL" id="CAF1419536.1"/>
    </source>
</evidence>
<dbReference type="EMBL" id="CAJNOR010003495">
    <property type="protein sequence ID" value="CAF1419536.1"/>
    <property type="molecule type" value="Genomic_DNA"/>
</dbReference>
<gene>
    <name evidence="2" type="ORF">XAT740_LOCUS35138</name>
</gene>
<dbReference type="AlphaFoldDB" id="A0A815MC01"/>
<feature type="compositionally biased region" description="Low complexity" evidence="1">
    <location>
        <begin position="51"/>
        <end position="65"/>
    </location>
</feature>
<name>A0A815MC01_ADIRI</name>
<evidence type="ECO:0000256" key="1">
    <source>
        <dbReference type="SAM" id="MobiDB-lite"/>
    </source>
</evidence>
<dbReference type="Proteomes" id="UP000663828">
    <property type="component" value="Unassembled WGS sequence"/>
</dbReference>
<accession>A0A815MC01</accession>
<feature type="region of interest" description="Disordered" evidence="1">
    <location>
        <begin position="1"/>
        <end position="25"/>
    </location>
</feature>
<keyword evidence="3" id="KW-1185">Reference proteome</keyword>